<dbReference type="EMBL" id="CP005960">
    <property type="protein sequence ID" value="AHZ68653.1"/>
    <property type="molecule type" value="Genomic_DNA"/>
</dbReference>
<name>A0A024E8J6_9PSED</name>
<accession>A0A024E8J6</accession>
<dbReference type="Proteomes" id="UP000026913">
    <property type="component" value="Chromosome"/>
</dbReference>
<feature type="domain" description="Transcription elongation factor GreA/GreB C-terminal" evidence="1">
    <location>
        <begin position="2"/>
        <end position="71"/>
    </location>
</feature>
<dbReference type="InterPro" id="IPR023459">
    <property type="entry name" value="Tscrpt_elong_fac_GreA/B_fam"/>
</dbReference>
<dbReference type="Gene3D" id="3.10.50.30">
    <property type="entry name" value="Transcription elongation factor, GreA/GreB, C-terminal domain"/>
    <property type="match status" value="1"/>
</dbReference>
<dbReference type="GO" id="GO:0032784">
    <property type="term" value="P:regulation of DNA-templated transcription elongation"/>
    <property type="evidence" value="ECO:0007669"/>
    <property type="project" value="InterPro"/>
</dbReference>
<dbReference type="PANTHER" id="PTHR30437:SF6">
    <property type="entry name" value="TRANSCRIPTION ELONGATION FACTOR GREB"/>
    <property type="match status" value="1"/>
</dbReference>
<dbReference type="KEGG" id="pman:OU5_1574"/>
<dbReference type="AlphaFoldDB" id="A0A024E8J6"/>
<evidence type="ECO:0000313" key="3">
    <source>
        <dbReference type="Proteomes" id="UP000026913"/>
    </source>
</evidence>
<dbReference type="FunFam" id="3.10.50.30:FF:000001">
    <property type="entry name" value="Transcription elongation factor GreA"/>
    <property type="match status" value="1"/>
</dbReference>
<organism evidence="2 3">
    <name type="scientific">Pseudomonas mandelii JR-1</name>
    <dbReference type="NCBI Taxonomy" id="1147786"/>
    <lineage>
        <taxon>Bacteria</taxon>
        <taxon>Pseudomonadati</taxon>
        <taxon>Pseudomonadota</taxon>
        <taxon>Gammaproteobacteria</taxon>
        <taxon>Pseudomonadales</taxon>
        <taxon>Pseudomonadaceae</taxon>
        <taxon>Pseudomonas</taxon>
    </lineage>
</organism>
<evidence type="ECO:0000259" key="1">
    <source>
        <dbReference type="Pfam" id="PF01272"/>
    </source>
</evidence>
<reference evidence="2 3" key="1">
    <citation type="journal article" date="2012" name="J. Bacteriol.">
        <title>Genome sequence of cold-adapted Pseudomonas mandelii strain JR-1.</title>
        <authorList>
            <person name="Jang S.H."/>
            <person name="Kim J."/>
            <person name="Kim J."/>
            <person name="Hong S."/>
            <person name="Lee C."/>
        </authorList>
    </citation>
    <scope>NUCLEOTIDE SEQUENCE [LARGE SCALE GENOMIC DNA]</scope>
    <source>
        <strain evidence="2 3">JR-1</strain>
    </source>
</reference>
<sequence length="82" mass="9223">MFFGAWVEVENDDGEFKKFRIVGYDEIYGRNDYISIDSPMARALLKKEKGDEAVVQTPTGEAMWYINSISYESLADTGNTGA</sequence>
<dbReference type="InterPro" id="IPR036953">
    <property type="entry name" value="GreA/GreB_C_sf"/>
</dbReference>
<proteinExistence type="predicted"/>
<dbReference type="InterPro" id="IPR001437">
    <property type="entry name" value="Tscrpt_elong_fac_GreA/B_C"/>
</dbReference>
<dbReference type="GO" id="GO:0006354">
    <property type="term" value="P:DNA-templated transcription elongation"/>
    <property type="evidence" value="ECO:0007669"/>
    <property type="project" value="TreeGrafter"/>
</dbReference>
<dbReference type="SUPFAM" id="SSF54534">
    <property type="entry name" value="FKBP-like"/>
    <property type="match status" value="1"/>
</dbReference>
<protein>
    <recommendedName>
        <fullName evidence="1">Transcription elongation factor GreA/GreB C-terminal domain-containing protein</fullName>
    </recommendedName>
</protein>
<dbReference type="PANTHER" id="PTHR30437">
    <property type="entry name" value="TRANSCRIPTION ELONGATION FACTOR GREA"/>
    <property type="match status" value="1"/>
</dbReference>
<dbReference type="GO" id="GO:0070063">
    <property type="term" value="F:RNA polymerase binding"/>
    <property type="evidence" value="ECO:0007669"/>
    <property type="project" value="InterPro"/>
</dbReference>
<gene>
    <name evidence="2" type="ORF">OU5_1574</name>
</gene>
<dbReference type="HOGENOM" id="CLU_194580_0_0_6"/>
<dbReference type="InterPro" id="IPR018151">
    <property type="entry name" value="TF_GreA/GreB_CS"/>
</dbReference>
<dbReference type="GO" id="GO:0003677">
    <property type="term" value="F:DNA binding"/>
    <property type="evidence" value="ECO:0007669"/>
    <property type="project" value="InterPro"/>
</dbReference>
<dbReference type="Pfam" id="PF01272">
    <property type="entry name" value="GreA_GreB"/>
    <property type="match status" value="1"/>
</dbReference>
<evidence type="ECO:0000313" key="2">
    <source>
        <dbReference type="EMBL" id="AHZ68653.1"/>
    </source>
</evidence>
<dbReference type="PROSITE" id="PS00830">
    <property type="entry name" value="GREAB_2"/>
    <property type="match status" value="1"/>
</dbReference>